<accession>A0A7Y0ZZC9</accession>
<evidence type="ECO:0000313" key="3">
    <source>
        <dbReference type="EMBL" id="NMY00741.1"/>
    </source>
</evidence>
<dbReference type="PANTHER" id="PTHR23159">
    <property type="entry name" value="CENTROSOMAL PROTEIN 2"/>
    <property type="match status" value="1"/>
</dbReference>
<dbReference type="AlphaFoldDB" id="A0A7Y0ZZC9"/>
<keyword evidence="1" id="KW-0175">Coiled coil</keyword>
<dbReference type="InterPro" id="IPR027417">
    <property type="entry name" value="P-loop_NTPase"/>
</dbReference>
<dbReference type="SUPFAM" id="SSF52540">
    <property type="entry name" value="P-loop containing nucleoside triphosphate hydrolases"/>
    <property type="match status" value="1"/>
</dbReference>
<dbReference type="Proteomes" id="UP000552560">
    <property type="component" value="Unassembled WGS sequence"/>
</dbReference>
<evidence type="ECO:0000256" key="2">
    <source>
        <dbReference type="SAM" id="MobiDB-lite"/>
    </source>
</evidence>
<name>A0A7Y0ZZC9_PSEVE</name>
<feature type="coiled-coil region" evidence="1">
    <location>
        <begin position="335"/>
        <end position="362"/>
    </location>
</feature>
<dbReference type="Gene3D" id="3.40.50.300">
    <property type="entry name" value="P-loop containing nucleotide triphosphate hydrolases"/>
    <property type="match status" value="1"/>
</dbReference>
<evidence type="ECO:0000313" key="4">
    <source>
        <dbReference type="Proteomes" id="UP000552560"/>
    </source>
</evidence>
<protein>
    <submittedName>
        <fullName evidence="3">Chromosome partitioning protein ParA</fullName>
    </submittedName>
</protein>
<organism evidence="3 4">
    <name type="scientific">Pseudomonas veronii</name>
    <dbReference type="NCBI Taxonomy" id="76761"/>
    <lineage>
        <taxon>Bacteria</taxon>
        <taxon>Pseudomonadati</taxon>
        <taxon>Pseudomonadota</taxon>
        <taxon>Gammaproteobacteria</taxon>
        <taxon>Pseudomonadales</taxon>
        <taxon>Pseudomonadaceae</taxon>
        <taxon>Pseudomonas</taxon>
    </lineage>
</organism>
<dbReference type="OrthoDB" id="9781481at2"/>
<dbReference type="EMBL" id="JAAQWE010000046">
    <property type="protein sequence ID" value="NMY00741.1"/>
    <property type="molecule type" value="Genomic_DNA"/>
</dbReference>
<dbReference type="PANTHER" id="PTHR23159:SF31">
    <property type="entry name" value="CENTROSOME-ASSOCIATED PROTEIN CEP250 ISOFORM X1"/>
    <property type="match status" value="1"/>
</dbReference>
<feature type="region of interest" description="Disordered" evidence="2">
    <location>
        <begin position="29"/>
        <end position="54"/>
    </location>
</feature>
<comment type="caution">
    <text evidence="3">The sequence shown here is derived from an EMBL/GenBank/DDBJ whole genome shotgun (WGS) entry which is preliminary data.</text>
</comment>
<feature type="coiled-coil region" evidence="1">
    <location>
        <begin position="76"/>
        <end position="111"/>
    </location>
</feature>
<evidence type="ECO:0000256" key="1">
    <source>
        <dbReference type="SAM" id="Coils"/>
    </source>
</evidence>
<proteinExistence type="predicted"/>
<reference evidence="3 4" key="1">
    <citation type="journal article" date="2020" name="Front. Microbiol.">
        <title>Genetic Organization of the aprX-lipA2 Operon Affects the Proteolytic Potential of Pseudomonas Species in Milk.</title>
        <authorList>
            <person name="Maier C."/>
            <person name="Huptas C."/>
            <person name="von Neubeck M."/>
            <person name="Scherer S."/>
            <person name="Wenning M."/>
            <person name="Lucking G."/>
        </authorList>
    </citation>
    <scope>NUCLEOTIDE SEQUENCE [LARGE SCALE GENOMIC DNA]</scope>
    <source>
        <strain evidence="3 4">WS 4671</strain>
    </source>
</reference>
<sequence>MKQDATNHAVRETDIALREQVLAELERSMSEREQRIVEESRAVEEKKTQLTQREQALIGDEQKREAGFADERAILNAELRDKRFDTEREIANSREQKLAALDDEVARLRAKRLADISSAENIERDRIRADISREREAWDKRKDDARQLLDAEHTELARQKGALSALQSEIEGRKLELENSERALERKDQRLEQQSQRRIEQLDEELGFRLEEARKSLDAQKQSYVEENNRLRQSLAAQTGLLGAFEQLKRQLGGKEPVEILRDLNSQTDELKRLREELAMRPTEEMRERHQALELETKHQKARADEFSRQLENNRVAVAEVGDLRYKNSELGAAIKSLTQKASIFEGAANEAQAELNRLRAAYERPAEVEARHREIEIPHFSAEKAKPPVKAEIDETTWLTGIAGACSTYGLHFSPRILKAFHTALKTAEWSPLTVLSGVSGTGKSELPRLYSHFGGIFFEPLSVQPNWDSQESMLGFFNSIDNKFDAQAVLHFLAQSQKHWSDDYPGLSDAVCLVLLDEMNLAHPELYFAEFLSKLELRRGRKGEDVPFLPVKVGAGMQPYKLPLGRNVLWAGTMNQDETTKSLSDKVIDRSIIINFPRPTELKRRLKLMPLDDTNRGPALHKASWQSWLVQGSSFSEEEIKPFKEFIETMNGALSVSGRALGHRVWQSIEYYMANYPDVRAAQRAKDKNLLAKAMHIAFEDQLVQKVMPKLRGIDTRGKSQTECLDKIRGQIVTGIGGHSFNLSEDFDLACELGYGQFIWQSANYLNSADTKMAVLSTEALVNTTSDNDEEPHPLFQINEQDQNKRQKAWNMKPANKRNELRKQLEQNARAGKIVDHDI</sequence>
<feature type="compositionally biased region" description="Basic and acidic residues" evidence="2">
    <location>
        <begin position="29"/>
        <end position="48"/>
    </location>
</feature>
<feature type="coiled-coil region" evidence="1">
    <location>
        <begin position="163"/>
        <end position="234"/>
    </location>
</feature>
<gene>
    <name evidence="3" type="ORF">HBO43_29625</name>
</gene>